<keyword evidence="7" id="KW-0961">Cell wall biogenesis/degradation</keyword>
<evidence type="ECO:0000256" key="8">
    <source>
        <dbReference type="SAM" id="MobiDB-lite"/>
    </source>
</evidence>
<feature type="compositionally biased region" description="Polar residues" evidence="8">
    <location>
        <begin position="668"/>
        <end position="688"/>
    </location>
</feature>
<dbReference type="RefSeq" id="XP_018714759.1">
    <property type="nucleotide sequence ID" value="XM_018859213.1"/>
</dbReference>
<evidence type="ECO:0000256" key="7">
    <source>
        <dbReference type="ARBA" id="ARBA00023316"/>
    </source>
</evidence>
<dbReference type="OrthoDB" id="118256at2759"/>
<dbReference type="EMBL" id="LXTC01000001">
    <property type="protein sequence ID" value="OBA24278.1"/>
    <property type="molecule type" value="Genomic_DNA"/>
</dbReference>
<evidence type="ECO:0000259" key="10">
    <source>
        <dbReference type="Pfam" id="PF10287"/>
    </source>
</evidence>
<dbReference type="InterPro" id="IPR043129">
    <property type="entry name" value="ATPase_NBD"/>
</dbReference>
<feature type="region of interest" description="Disordered" evidence="8">
    <location>
        <begin position="149"/>
        <end position="170"/>
    </location>
</feature>
<dbReference type="Pfam" id="PF02782">
    <property type="entry name" value="FGGY_C"/>
    <property type="match status" value="1"/>
</dbReference>
<evidence type="ECO:0000256" key="1">
    <source>
        <dbReference type="ARBA" id="ARBA00000382"/>
    </source>
</evidence>
<feature type="region of interest" description="Disordered" evidence="8">
    <location>
        <begin position="648"/>
        <end position="782"/>
    </location>
</feature>
<proteinExistence type="inferred from homology"/>
<dbReference type="PANTHER" id="PTHR31737">
    <property type="entry name" value="PROTEIN TOS1"/>
    <property type="match status" value="1"/>
</dbReference>
<feature type="compositionally biased region" description="Low complexity" evidence="8">
    <location>
        <begin position="861"/>
        <end position="888"/>
    </location>
</feature>
<gene>
    <name evidence="12" type="ORF">METBIDRAFT_81581</name>
</gene>
<evidence type="ECO:0000313" key="12">
    <source>
        <dbReference type="EMBL" id="OBA24278.1"/>
    </source>
</evidence>
<dbReference type="InterPro" id="IPR018805">
    <property type="entry name" value="YJL171C/Tos1_C"/>
</dbReference>
<evidence type="ECO:0000256" key="4">
    <source>
        <dbReference type="ARBA" id="ARBA00022729"/>
    </source>
</evidence>
<evidence type="ECO:0000259" key="9">
    <source>
        <dbReference type="Pfam" id="PF02782"/>
    </source>
</evidence>
<accession>A0A1A0HKE8</accession>
<keyword evidence="4" id="KW-0732">Signal</keyword>
<keyword evidence="6" id="KW-0326">Glycosidase</keyword>
<dbReference type="Pfam" id="PF10290">
    <property type="entry name" value="YJL171C_Tos1_N"/>
    <property type="match status" value="1"/>
</dbReference>
<dbReference type="GO" id="GO:0016301">
    <property type="term" value="F:kinase activity"/>
    <property type="evidence" value="ECO:0007669"/>
    <property type="project" value="InterPro"/>
</dbReference>
<keyword evidence="5" id="KW-0378">Hydrolase</keyword>
<dbReference type="STRING" id="869754.A0A1A0HKE8"/>
<dbReference type="EC" id="3.2.1.39" evidence="3"/>
<dbReference type="InterPro" id="IPR018807">
    <property type="entry name" value="YJL171C/Tos1_N"/>
</dbReference>
<dbReference type="Gene3D" id="3.30.420.40">
    <property type="match status" value="2"/>
</dbReference>
<feature type="region of interest" description="Disordered" evidence="8">
    <location>
        <begin position="600"/>
        <end position="625"/>
    </location>
</feature>
<dbReference type="SUPFAM" id="SSF53067">
    <property type="entry name" value="Actin-like ATPase domain"/>
    <property type="match status" value="1"/>
</dbReference>
<organism evidence="12 13">
    <name type="scientific">Metschnikowia bicuspidata var. bicuspidata NRRL YB-4993</name>
    <dbReference type="NCBI Taxonomy" id="869754"/>
    <lineage>
        <taxon>Eukaryota</taxon>
        <taxon>Fungi</taxon>
        <taxon>Dikarya</taxon>
        <taxon>Ascomycota</taxon>
        <taxon>Saccharomycotina</taxon>
        <taxon>Pichiomycetes</taxon>
        <taxon>Metschnikowiaceae</taxon>
        <taxon>Metschnikowia</taxon>
    </lineage>
</organism>
<feature type="compositionally biased region" description="Pro residues" evidence="8">
    <location>
        <begin position="889"/>
        <end position="898"/>
    </location>
</feature>
<evidence type="ECO:0000256" key="6">
    <source>
        <dbReference type="ARBA" id="ARBA00023295"/>
    </source>
</evidence>
<feature type="compositionally biased region" description="Low complexity" evidence="8">
    <location>
        <begin position="689"/>
        <end position="717"/>
    </location>
</feature>
<evidence type="ECO:0000313" key="13">
    <source>
        <dbReference type="Proteomes" id="UP000092555"/>
    </source>
</evidence>
<evidence type="ECO:0000259" key="11">
    <source>
        <dbReference type="Pfam" id="PF10290"/>
    </source>
</evidence>
<dbReference type="Proteomes" id="UP000092555">
    <property type="component" value="Unassembled WGS sequence"/>
</dbReference>
<feature type="region of interest" description="Disordered" evidence="8">
    <location>
        <begin position="854"/>
        <end position="898"/>
    </location>
</feature>
<dbReference type="GO" id="GO:0071555">
    <property type="term" value="P:cell wall organization"/>
    <property type="evidence" value="ECO:0007669"/>
    <property type="project" value="UniProtKB-KW"/>
</dbReference>
<name>A0A1A0HKE8_9ASCO</name>
<reference evidence="12 13" key="1">
    <citation type="submission" date="2016-05" db="EMBL/GenBank/DDBJ databases">
        <title>Comparative genomics of biotechnologically important yeasts.</title>
        <authorList>
            <consortium name="DOE Joint Genome Institute"/>
            <person name="Riley R."/>
            <person name="Haridas S."/>
            <person name="Wolfe K.H."/>
            <person name="Lopes M.R."/>
            <person name="Hittinger C.T."/>
            <person name="Goker M."/>
            <person name="Salamov A."/>
            <person name="Wisecaver J."/>
            <person name="Long T.M."/>
            <person name="Aerts A.L."/>
            <person name="Barry K."/>
            <person name="Choi C."/>
            <person name="Clum A."/>
            <person name="Coughlan A.Y."/>
            <person name="Deshpande S."/>
            <person name="Douglass A.P."/>
            <person name="Hanson S.J."/>
            <person name="Klenk H.-P."/>
            <person name="LaButti K."/>
            <person name="Lapidus A."/>
            <person name="Lindquist E."/>
            <person name="Lipzen A."/>
            <person name="Meier-kolthoff J.P."/>
            <person name="Ohm R.A."/>
            <person name="Otillar R.P."/>
            <person name="Pangilinan J."/>
            <person name="Peng Y."/>
            <person name="Rokas A."/>
            <person name="Rosa C.A."/>
            <person name="Scheuner C."/>
            <person name="Sibirny A.A."/>
            <person name="Slot J.C."/>
            <person name="Stielow J.B."/>
            <person name="Sun H."/>
            <person name="Kurtzman C.P."/>
            <person name="Blackwell M."/>
            <person name="Grigoriev I.V."/>
            <person name="Jeffries T.W."/>
        </authorList>
    </citation>
    <scope>NUCLEOTIDE SEQUENCE [LARGE SCALE GENOMIC DNA]</scope>
    <source>
        <strain evidence="12 13">NRRL YB-4993</strain>
    </source>
</reference>
<protein>
    <recommendedName>
        <fullName evidence="3">glucan endo-1,3-beta-D-glucosidase</fullName>
        <ecNumber evidence="3">3.2.1.39</ecNumber>
    </recommendedName>
</protein>
<dbReference type="GeneID" id="30032189"/>
<feature type="domain" description="Carbohydrate kinase FGGY C-terminal" evidence="9">
    <location>
        <begin position="1024"/>
        <end position="1230"/>
    </location>
</feature>
<evidence type="ECO:0000256" key="3">
    <source>
        <dbReference type="ARBA" id="ARBA00012780"/>
    </source>
</evidence>
<dbReference type="PANTHER" id="PTHR31737:SF2">
    <property type="entry name" value="PROTEIN TOS1"/>
    <property type="match status" value="1"/>
</dbReference>
<evidence type="ECO:0000256" key="5">
    <source>
        <dbReference type="ARBA" id="ARBA00022801"/>
    </source>
</evidence>
<keyword evidence="13" id="KW-1185">Reference proteome</keyword>
<comment type="similarity">
    <text evidence="2">Belongs to the PGA52 family.</text>
</comment>
<dbReference type="GO" id="GO:0042973">
    <property type="term" value="F:glucan endo-1,3-beta-D-glucosidase activity"/>
    <property type="evidence" value="ECO:0007669"/>
    <property type="project" value="UniProtKB-EC"/>
</dbReference>
<dbReference type="GO" id="GO:0005975">
    <property type="term" value="P:carbohydrate metabolic process"/>
    <property type="evidence" value="ECO:0007669"/>
    <property type="project" value="InterPro"/>
</dbReference>
<evidence type="ECO:0000256" key="2">
    <source>
        <dbReference type="ARBA" id="ARBA00006055"/>
    </source>
</evidence>
<feature type="region of interest" description="Disordered" evidence="8">
    <location>
        <begin position="199"/>
        <end position="241"/>
    </location>
</feature>
<feature type="domain" description="Cell wall protein YJL171C/Tos1 N-terminal" evidence="11">
    <location>
        <begin position="87"/>
        <end position="148"/>
    </location>
</feature>
<dbReference type="Pfam" id="PF10287">
    <property type="entry name" value="YJL171C_Tos1_C"/>
    <property type="match status" value="1"/>
</dbReference>
<sequence>MRAQAPACRPLQPWSLRPGTFAHSLLIYSSSSFYPSSYPSHSLTPTLFAPLKKFVILSAVASALVGSVAASSCTYADGYTYCDETDKFVYKNVGFSGSYTNVVSMNEDSTAVSYETSAFSGSLSPFDEELSVHVRGPITFKEFGVYYPSSGSSNKKRDDDEDCSTTKHLHHQHVKRATKIVTQTMYVNEGGEPITKTVALADDSESAETTSADTKTAATSASTSSSTLSTTSSASAGDWVRSSHWTPGSTSNLTVLNNYGGGGSGVWSSTWGNSLSYANSDNLGAASEATALKEVTLLSISEFSLWSGLECDDSSEEYSCGYYRPDSVAYHAFAGAEKIMVFSFTMPSDTDSSSSTGYDMPAIWLLNAKIPRIGQYLDISCWTSGCGELDLFEVLVNDYDKMVTALHDKQGTNGGGSSDYISRPYDSVMKAVVIFYEGEIHIQTVDSDFEFESTLSSEQVSAWTSLDGSDITLSSERGFGGSDVLSWVPRLCCHGRLRVKSRSRFLRRTDRKCAHMPRVSRSPCVRLHAWADRATLFECGLPDSALLAVAFATDSCSTRVLASLGWRGAPPAWPHDRTVILSQRRGIDIGSDSVRVSMHNAEANQTRDLERPLARQSDGPRHTMSGPALWAQILLMVAEHDEALAASLEPGDPALPGAAPREPGLSGASFQDASVQDTSPQNASLRDTSPQNSSPQNSSPQNSSPRNSSPQNSSPRNANTRGPDVQATGPEGPRRMGRAGSDLLAGPARDVQAGDSAAAPSGPGPRPPQILQPATRTPGRPCVRPSAVCVAATCSMVVMERVRPENGRAYFRLAQPGEEVIVWMDTRAQAQAPWVARRLPAAALEQIGGTVTPEMGIAKLNGPNSSGPNSSGPNSSGPDSSGPNSSGPRPAPPNVPPDTPQNEICVFELYDWVSYVFMAGGYRRDGLVPCLAGDAPDFAAGLRAMDGSVKGWGSDILLRLQIAARVCCTPNTLDPPAAFPHVGSPLGCFGNLLVAHGCIDCYAGWAGHAASGRAARGAGPGALLMVAGTSTCFVASGDGSRARPAAGLWGPFSQLLAAPVYSFGQPATGLLFAELFAEHAALIGARPPFAFVEERARALELSRGHSLVVLARHFLYYGDRHGNRSPYGDFRMGEVLVDGRNAAGADSLGCLVADKSVDVLVLKYYLVVEFLVFQTRQLYCRLARAAGPVADVYISGSQAQNSRLVRMLAHVAFAGSRVLVPRGVENKYAGSRGAALAMLPYLQAACAPAPALGGAWAEPGWQGPGPMGAREARILQAKFRTYEQMARWQKLFHDTMGAI</sequence>
<feature type="compositionally biased region" description="Low complexity" evidence="8">
    <location>
        <begin position="207"/>
        <end position="236"/>
    </location>
</feature>
<feature type="domain" description="Cell wall protein YJL171C/Tos1 C-terminal" evidence="10">
    <location>
        <begin position="237"/>
        <end position="463"/>
    </location>
</feature>
<comment type="caution">
    <text evidence="12">The sequence shown here is derived from an EMBL/GenBank/DDBJ whole genome shotgun (WGS) entry which is preliminary data.</text>
</comment>
<dbReference type="GO" id="GO:0009277">
    <property type="term" value="C:fungal-type cell wall"/>
    <property type="evidence" value="ECO:0007669"/>
    <property type="project" value="TreeGrafter"/>
</dbReference>
<feature type="compositionally biased region" description="Basic and acidic residues" evidence="8">
    <location>
        <begin position="605"/>
        <end position="621"/>
    </location>
</feature>
<dbReference type="InterPro" id="IPR018485">
    <property type="entry name" value="FGGY_C"/>
</dbReference>
<comment type="catalytic activity">
    <reaction evidence="1">
        <text>Hydrolysis of (1-&gt;3)-beta-D-glucosidic linkages in (1-&gt;3)-beta-D-glucans.</text>
        <dbReference type="EC" id="3.2.1.39"/>
    </reaction>
</comment>